<organism evidence="1 2">
    <name type="scientific">Candidatus Sungbacteria bacterium RIFCSPHIGHO2_02_FULL_52_23</name>
    <dbReference type="NCBI Taxonomy" id="1802274"/>
    <lineage>
        <taxon>Bacteria</taxon>
        <taxon>Candidatus Sungiibacteriota</taxon>
    </lineage>
</organism>
<evidence type="ECO:0000313" key="2">
    <source>
        <dbReference type="Proteomes" id="UP000178510"/>
    </source>
</evidence>
<gene>
    <name evidence="1" type="ORF">A3J58_01080</name>
</gene>
<sequence length="298" mass="34153">MAETVQRLKRAVRPPDGEDWAEDYLALYGHLISAAMCLAHGRYLLNYRVPRRSSWGPGLYQDFLDVVSEHGYVAWQRQENTTSFGFEVFLDKAQSNIAAALDGTTNAWIIHRMRDVEERSVYDAQLLGLWIGVRLRLLGAVLPMDAWSRLSQQVGGTFPWFDPASTEEGTSEHLRELWRTFERYSDTNTAQQEIHSLAGRYVKLISSQPALPPEENREKILLFLWDQMRVSRAGCAGLVLARVNAFKHLTRGVGDRYDFVYAVEWVITAKALQWISDFWRAMVEDAEQLKAQQNPTTL</sequence>
<comment type="caution">
    <text evidence="1">The sequence shown here is derived from an EMBL/GenBank/DDBJ whole genome shotgun (WGS) entry which is preliminary data.</text>
</comment>
<accession>A0A1G2L0E6</accession>
<protein>
    <submittedName>
        <fullName evidence="1">Uncharacterized protein</fullName>
    </submittedName>
</protein>
<dbReference type="STRING" id="1802274.A3J58_01080"/>
<dbReference type="AlphaFoldDB" id="A0A1G2L0E6"/>
<dbReference type="EMBL" id="MHQM01000007">
    <property type="protein sequence ID" value="OHA04242.1"/>
    <property type="molecule type" value="Genomic_DNA"/>
</dbReference>
<name>A0A1G2L0E6_9BACT</name>
<dbReference type="Proteomes" id="UP000178510">
    <property type="component" value="Unassembled WGS sequence"/>
</dbReference>
<evidence type="ECO:0000313" key="1">
    <source>
        <dbReference type="EMBL" id="OHA04242.1"/>
    </source>
</evidence>
<reference evidence="1 2" key="1">
    <citation type="journal article" date="2016" name="Nat. Commun.">
        <title>Thousands of microbial genomes shed light on interconnected biogeochemical processes in an aquifer system.</title>
        <authorList>
            <person name="Anantharaman K."/>
            <person name="Brown C.T."/>
            <person name="Hug L.A."/>
            <person name="Sharon I."/>
            <person name="Castelle C.J."/>
            <person name="Probst A.J."/>
            <person name="Thomas B.C."/>
            <person name="Singh A."/>
            <person name="Wilkins M.J."/>
            <person name="Karaoz U."/>
            <person name="Brodie E.L."/>
            <person name="Williams K.H."/>
            <person name="Hubbard S.S."/>
            <person name="Banfield J.F."/>
        </authorList>
    </citation>
    <scope>NUCLEOTIDE SEQUENCE [LARGE SCALE GENOMIC DNA]</scope>
</reference>
<proteinExistence type="predicted"/>